<protein>
    <recommendedName>
        <fullName evidence="4">Histidine kinase</fullName>
    </recommendedName>
</protein>
<dbReference type="RefSeq" id="WP_256505138.1">
    <property type="nucleotide sequence ID" value="NZ_CP101740.1"/>
</dbReference>
<sequence length="258" mass="27146">MNLPLAPLAAAIVGLAAAAAVAIVPTWRIEALILDSGLPSLLPAAEPPLGSTARLALMVLAAAIAAAATWAAALRVLVPTRVVRTAPVLRRADAHPDAPAREPVMAARDLGTPFLDVTAKKDDLVTTPVPHVEADLPRDLDVPLAAFDPAAIPPVPATPSATVTPLHRKPMLVPEPARIETFDLTPVTRPEPFPFPLRSAPDPEPIAAPETDATIHSLLDRLERGIVRRRSGPAMNERPDAEGLEDALSTLRKFAARG</sequence>
<organism evidence="2 3">
    <name type="scientific">Sphingomonas qomolangmaensis</name>
    <dbReference type="NCBI Taxonomy" id="2918765"/>
    <lineage>
        <taxon>Bacteria</taxon>
        <taxon>Pseudomonadati</taxon>
        <taxon>Pseudomonadota</taxon>
        <taxon>Alphaproteobacteria</taxon>
        <taxon>Sphingomonadales</taxon>
        <taxon>Sphingomonadaceae</taxon>
        <taxon>Sphingomonas</taxon>
    </lineage>
</organism>
<keyword evidence="1" id="KW-0472">Membrane</keyword>
<reference evidence="2" key="1">
    <citation type="submission" date="2022-07" db="EMBL/GenBank/DDBJ databases">
        <title>Sphingomonas sp. nov., a novel bacterium isolated from the north slope of the Mount Everest.</title>
        <authorList>
            <person name="Cui X."/>
            <person name="Liu Y."/>
        </authorList>
    </citation>
    <scope>NUCLEOTIDE SEQUENCE</scope>
    <source>
        <strain evidence="2">S5-59</strain>
    </source>
</reference>
<proteinExistence type="predicted"/>
<keyword evidence="1" id="KW-0812">Transmembrane</keyword>
<keyword evidence="3" id="KW-1185">Reference proteome</keyword>
<keyword evidence="1" id="KW-1133">Transmembrane helix</keyword>
<accession>A0ABY5L5W7</accession>
<evidence type="ECO:0008006" key="4">
    <source>
        <dbReference type="Google" id="ProtNLM"/>
    </source>
</evidence>
<dbReference type="EMBL" id="CP101740">
    <property type="protein sequence ID" value="UUL81458.1"/>
    <property type="molecule type" value="Genomic_DNA"/>
</dbReference>
<evidence type="ECO:0000313" key="3">
    <source>
        <dbReference type="Proteomes" id="UP001058533"/>
    </source>
</evidence>
<dbReference type="Proteomes" id="UP001058533">
    <property type="component" value="Chromosome"/>
</dbReference>
<name>A0ABY5L5W7_9SPHN</name>
<evidence type="ECO:0000313" key="2">
    <source>
        <dbReference type="EMBL" id="UUL81458.1"/>
    </source>
</evidence>
<feature type="transmembrane region" description="Helical" evidence="1">
    <location>
        <begin position="55"/>
        <end position="78"/>
    </location>
</feature>
<evidence type="ECO:0000256" key="1">
    <source>
        <dbReference type="SAM" id="Phobius"/>
    </source>
</evidence>
<gene>
    <name evidence="2" type="ORF">NMP03_09550</name>
</gene>